<gene>
    <name evidence="2" type="ORF">H6F99_12295</name>
</gene>
<keyword evidence="1" id="KW-1133">Transmembrane helix</keyword>
<name>A0ABR8BW76_APHFL</name>
<dbReference type="NCBIfam" id="TIGR02532">
    <property type="entry name" value="IV_pilin_GFxxxE"/>
    <property type="match status" value="1"/>
</dbReference>
<feature type="transmembrane region" description="Helical" evidence="1">
    <location>
        <begin position="37"/>
        <end position="59"/>
    </location>
</feature>
<keyword evidence="1" id="KW-0812">Transmembrane</keyword>
<evidence type="ECO:0000313" key="2">
    <source>
        <dbReference type="EMBL" id="MBD2279047.1"/>
    </source>
</evidence>
<keyword evidence="3" id="KW-1185">Reference proteome</keyword>
<dbReference type="RefSeq" id="WP_190383165.1">
    <property type="nucleotide sequence ID" value="NZ_JACJQT010000028.1"/>
</dbReference>
<comment type="caution">
    <text evidence="2">The sequence shown here is derived from an EMBL/GenBank/DDBJ whole genome shotgun (WGS) entry which is preliminary data.</text>
</comment>
<dbReference type="PROSITE" id="PS00409">
    <property type="entry name" value="PROKAR_NTER_METHYL"/>
    <property type="match status" value="1"/>
</dbReference>
<proteinExistence type="predicted"/>
<dbReference type="Proteomes" id="UP000606721">
    <property type="component" value="Unassembled WGS sequence"/>
</dbReference>
<dbReference type="InterPro" id="IPR012902">
    <property type="entry name" value="N_methyl_site"/>
</dbReference>
<protein>
    <submittedName>
        <fullName evidence="2">Prepilin-type N-terminal cleavage/methylation domain-containing protein</fullName>
    </submittedName>
</protein>
<evidence type="ECO:0000313" key="3">
    <source>
        <dbReference type="Proteomes" id="UP000606721"/>
    </source>
</evidence>
<reference evidence="2 3" key="1">
    <citation type="journal article" date="2020" name="ISME J.">
        <title>Comparative genomics reveals insights into cyanobacterial evolution and habitat adaptation.</title>
        <authorList>
            <person name="Chen M.Y."/>
            <person name="Teng W.K."/>
            <person name="Zhao L."/>
            <person name="Hu C.X."/>
            <person name="Zhou Y.K."/>
            <person name="Han B.P."/>
            <person name="Song L.R."/>
            <person name="Shu W.S."/>
        </authorList>
    </citation>
    <scope>NUCLEOTIDE SEQUENCE [LARGE SCALE GENOMIC DNA]</scope>
    <source>
        <strain evidence="2 3">FACHB-1040</strain>
    </source>
</reference>
<accession>A0ABR8BW76</accession>
<organism evidence="2 3">
    <name type="scientific">Aphanizomenon flos-aquae FACHB-1040</name>
    <dbReference type="NCBI Taxonomy" id="2692887"/>
    <lineage>
        <taxon>Bacteria</taxon>
        <taxon>Bacillati</taxon>
        <taxon>Cyanobacteriota</taxon>
        <taxon>Cyanophyceae</taxon>
        <taxon>Nostocales</taxon>
        <taxon>Aphanizomenonaceae</taxon>
        <taxon>Aphanizomenon</taxon>
    </lineage>
</organism>
<evidence type="ECO:0000256" key="1">
    <source>
        <dbReference type="SAM" id="Phobius"/>
    </source>
</evidence>
<keyword evidence="1" id="KW-0472">Membrane</keyword>
<dbReference type="EMBL" id="JACJQT010000028">
    <property type="protein sequence ID" value="MBD2279047.1"/>
    <property type="molecule type" value="Genomic_DNA"/>
</dbReference>
<sequence length="237" mass="25352">MLNNTFNIKKNIQFFLQNYKTRQSSLNTDEGFTLLELLVATAIMSGVLTIAGIGIVAMLKQNSKALSESDRRANLNRALDYISNEVRMAKSIKTTDNTANTGDNLALPSGFNIPSSTNGLVLTFPDNTKSVYFVAPSDKASTCNKTTSLWQCPFALFRANGTYASGSTIPANTGVMLVDGLKAPTSIPSCSNVSVGTSGFYGCISNTRQVILSLYGKLTETDSTTLQVSSTAVVRAK</sequence>